<evidence type="ECO:0000256" key="1">
    <source>
        <dbReference type="SAM" id="MobiDB-lite"/>
    </source>
</evidence>
<dbReference type="CDD" id="cd06503">
    <property type="entry name" value="ATP-synt_Fo_b"/>
    <property type="match status" value="2"/>
</dbReference>
<gene>
    <name evidence="2" type="ORF">HHU08_07700</name>
</gene>
<name>A0A7Y0K6V6_9BACI</name>
<dbReference type="Gene3D" id="3.90.550.10">
    <property type="entry name" value="Spore Coat Polysaccharide Biosynthesis Protein SpsA, Chain A"/>
    <property type="match status" value="1"/>
</dbReference>
<evidence type="ECO:0000313" key="2">
    <source>
        <dbReference type="EMBL" id="NMO76874.1"/>
    </source>
</evidence>
<feature type="compositionally biased region" description="Basic and acidic residues" evidence="1">
    <location>
        <begin position="96"/>
        <end position="268"/>
    </location>
</feature>
<comment type="caution">
    <text evidence="2">The sequence shown here is derived from an EMBL/GenBank/DDBJ whole genome shotgun (WGS) entry which is preliminary data.</text>
</comment>
<dbReference type="EMBL" id="JABBPK010000001">
    <property type="protein sequence ID" value="NMO76874.1"/>
    <property type="molecule type" value="Genomic_DNA"/>
</dbReference>
<reference evidence="2 3" key="1">
    <citation type="submission" date="2020-04" db="EMBL/GenBank/DDBJ databases">
        <title>Bacillus sp. UniB3 isolated from commercial digestive syrup.</title>
        <authorList>
            <person name="Thorat V."/>
            <person name="Kirdat K."/>
            <person name="Tiwarekar B."/>
            <person name="Yadav A."/>
        </authorList>
    </citation>
    <scope>NUCLEOTIDE SEQUENCE [LARGE SCALE GENOMIC DNA]</scope>
    <source>
        <strain evidence="2 3">UniB3</strain>
    </source>
</reference>
<dbReference type="AlphaFoldDB" id="A0A7Y0K6V6"/>
<evidence type="ECO:0000313" key="3">
    <source>
        <dbReference type="Proteomes" id="UP000588491"/>
    </source>
</evidence>
<protein>
    <submittedName>
        <fullName evidence="2">Cell envelope integrity protein TolA</fullName>
    </submittedName>
</protein>
<keyword evidence="3" id="KW-1185">Reference proteome</keyword>
<sequence>MKWLKRNIINDFLEAVSNNEKKDKSATINISLFSKEISVKFHVDNLVGILNGAKNNKVLALPSPQEDNSSLEEIATPNSVVSENDPETLGSNSQSAEEKARQEAAAQEKARQEAAAQEKARQEAAAQEKARQEAAAQEKARQEAAAQEKARQEVAAQEKARQKAAAQEKARQEAAAQEKAKQEAAAQEKARQEAAAQEKARQKVAAQEKAKQEAAAQEKARQKAAAQEKARQKVAAQEKARQEAAAQEKARQKAVAQEKARQEVTAQEKAKKEALTMTKVETKLSPKEPIASTNQNFCVIAGKEYCMKIMAFYESLVKNSNNFNLWVCCTDAITYKFLNEKNLKNMHLIRVEEIEDDQLRAVKQERMINEYCWTLKSFVIEYILKNNDVEQVLYCDGDIYFFSNPDSIFNEWGSASIFLTPQRDLDWVEQKYGKYQAGIVGFRKDETGLAAVQWWKDRCIEWCSVVESNGRFGDQKYLDQLPIMYENVQISSNLGVNAAPWNIIYNNNFKISLQGDKVFINNDPLVAYHFSCLTIYSSDKYDLWNMHQLNIQKEIMNYIYVPYLDHLERVITSYQNSYPGIIKATLSTNDFIQAKTKYHSTKLKRKMIKYNNYLLLTSIFSKEYLVKGLAMYDSFSKQIENFHLWICTMDQETYDVLSNLNLKNVTLIPVETIETPQLKELKQQRTLQEYCWTIKATLLEHLLSTHSDIDHLFYCDSDLYFFSNPLSVTNDFGRYSVYLCRQRGTDLLEHFHGQYQAGFIGFKNEGNSRKILNWWKKKCLEECSDVYNDERKSWGDQLYLDRIPELFENIKVSENPGINAAPWNLILNNAEQEVTMRENNVYIDNNPLMFFHFGSLLILNVNEFDLWKLEEVNISSAILTNIYNPYLMKLREISNRLSNNAQFFANVPANYTAKNPYSIASL</sequence>
<proteinExistence type="predicted"/>
<organism evidence="2 3">
    <name type="scientific">Niallia alba</name>
    <dbReference type="NCBI Taxonomy" id="2729105"/>
    <lineage>
        <taxon>Bacteria</taxon>
        <taxon>Bacillati</taxon>
        <taxon>Bacillota</taxon>
        <taxon>Bacilli</taxon>
        <taxon>Bacillales</taxon>
        <taxon>Bacillaceae</taxon>
        <taxon>Niallia</taxon>
    </lineage>
</organism>
<dbReference type="Proteomes" id="UP000588491">
    <property type="component" value="Unassembled WGS sequence"/>
</dbReference>
<dbReference type="SUPFAM" id="SSF53448">
    <property type="entry name" value="Nucleotide-diphospho-sugar transferases"/>
    <property type="match status" value="2"/>
</dbReference>
<dbReference type="InterPro" id="IPR029044">
    <property type="entry name" value="Nucleotide-diphossugar_trans"/>
</dbReference>
<accession>A0A7Y0K6V6</accession>
<dbReference type="PANTHER" id="PTHR17571:SF34">
    <property type="entry name" value="ACROSOMAL PROTEIN SP-10"/>
    <property type="match status" value="1"/>
</dbReference>
<dbReference type="RefSeq" id="WP_169188175.1">
    <property type="nucleotide sequence ID" value="NZ_JABBPK010000001.1"/>
</dbReference>
<dbReference type="PANTHER" id="PTHR17571">
    <property type="entry name" value="URINARY PROTEIN RUP /ACROSOMAL PROTEIN SP-10"/>
    <property type="match status" value="1"/>
</dbReference>
<feature type="region of interest" description="Disordered" evidence="1">
    <location>
        <begin position="76"/>
        <end position="268"/>
    </location>
</feature>
<dbReference type="InterPro" id="IPR052671">
    <property type="entry name" value="Acrosomal_SP-10-like"/>
</dbReference>